<dbReference type="InterPro" id="IPR008691">
    <property type="entry name" value="LpqH"/>
</dbReference>
<keyword evidence="4" id="KW-0564">Palmitate</keyword>
<keyword evidence="1" id="KW-1003">Cell membrane</keyword>
<keyword evidence="3" id="KW-0472">Membrane</keyword>
<comment type="caution">
    <text evidence="6">The sequence shown here is derived from an EMBL/GenBank/DDBJ whole genome shotgun (WGS) entry which is preliminary data.</text>
</comment>
<evidence type="ECO:0000256" key="3">
    <source>
        <dbReference type="ARBA" id="ARBA00023136"/>
    </source>
</evidence>
<keyword evidence="7" id="KW-1185">Reference proteome</keyword>
<dbReference type="PROSITE" id="PS51257">
    <property type="entry name" value="PROKAR_LIPOPROTEIN"/>
    <property type="match status" value="1"/>
</dbReference>
<evidence type="ECO:0000313" key="6">
    <source>
        <dbReference type="EMBL" id="GJF16332.1"/>
    </source>
</evidence>
<evidence type="ECO:0000256" key="5">
    <source>
        <dbReference type="ARBA" id="ARBA00023288"/>
    </source>
</evidence>
<reference evidence="6 7" key="1">
    <citation type="submission" date="2021-08" db="EMBL/GenBank/DDBJ databases">
        <title>Draft genome sequence of Mycolicibacterium sp. NGTWS1702 strain.</title>
        <authorList>
            <person name="Matsumoto M."/>
            <person name="Tang B.C.C."/>
            <person name="Machida Y."/>
            <person name="Matoyama H."/>
            <person name="Kishihara T."/>
            <person name="Sato S."/>
            <person name="Kondo I."/>
            <person name="Sano M."/>
            <person name="Kato G."/>
        </authorList>
    </citation>
    <scope>NUCLEOTIDE SEQUENCE [LARGE SCALE GENOMIC DNA]</scope>
    <source>
        <strain evidence="6 7">NGTWSNA01</strain>
    </source>
</reference>
<name>A0ABQ4VFF3_9MYCO</name>
<evidence type="ECO:0000256" key="4">
    <source>
        <dbReference type="ARBA" id="ARBA00023139"/>
    </source>
</evidence>
<gene>
    <name evidence="6" type="primary">lpqH</name>
    <name evidence="6" type="ORF">NGTWS1702_21060</name>
</gene>
<evidence type="ECO:0000256" key="2">
    <source>
        <dbReference type="ARBA" id="ARBA00022729"/>
    </source>
</evidence>
<evidence type="ECO:0000313" key="7">
    <source>
        <dbReference type="Proteomes" id="UP001060504"/>
    </source>
</evidence>
<protein>
    <submittedName>
        <fullName evidence="6">Lipoprotein LpqH</fullName>
    </submittedName>
</protein>
<dbReference type="Proteomes" id="UP001060504">
    <property type="component" value="Unassembled WGS sequence"/>
</dbReference>
<dbReference type="EMBL" id="BPRH01002209">
    <property type="protein sequence ID" value="GJF16332.1"/>
    <property type="molecule type" value="Genomic_DNA"/>
</dbReference>
<proteinExistence type="predicted"/>
<accession>A0ABQ4VFF3</accession>
<organism evidence="6 7">
    <name type="scientific">Mycolicibacterium cyprinidarum</name>
    <dbReference type="NCBI Taxonomy" id="2860311"/>
    <lineage>
        <taxon>Bacteria</taxon>
        <taxon>Bacillati</taxon>
        <taxon>Actinomycetota</taxon>
        <taxon>Actinomycetes</taxon>
        <taxon>Mycobacteriales</taxon>
        <taxon>Mycobacteriaceae</taxon>
        <taxon>Mycolicibacterium</taxon>
    </lineage>
</organism>
<keyword evidence="2" id="KW-0732">Signal</keyword>
<sequence>MKRGIVVAVGGAAIVVAGLSGCSSDKSDTSGETSSVAAAQGTSTVTIDGEDQEVAGTVVCNDMGGNTNIAIGDATTGIGVVVSTGDEPTVQSVGLGNVNGITLGYQSGAGQGEAKAEKDGKTYKISGTATGVDMANPLQAVNKPFEIEVSCP</sequence>
<evidence type="ECO:0000256" key="1">
    <source>
        <dbReference type="ARBA" id="ARBA00022475"/>
    </source>
</evidence>
<dbReference type="Pfam" id="PF05481">
    <property type="entry name" value="Myco_19_kDa"/>
    <property type="match status" value="1"/>
</dbReference>
<keyword evidence="5 6" id="KW-0449">Lipoprotein</keyword>